<dbReference type="PIRSF" id="PIRSF001365">
    <property type="entry name" value="DHDPS"/>
    <property type="match status" value="1"/>
</dbReference>
<feature type="active site" description="Schiff-base intermediate with substrate" evidence="3">
    <location>
        <position position="176"/>
    </location>
</feature>
<evidence type="ECO:0000256" key="3">
    <source>
        <dbReference type="PIRSR" id="PIRSR001365-1"/>
    </source>
</evidence>
<feature type="binding site" evidence="4">
    <location>
        <position position="219"/>
    </location>
    <ligand>
        <name>pyruvate</name>
        <dbReference type="ChEBI" id="CHEBI:15361"/>
    </ligand>
</feature>
<feature type="active site" description="Proton donor/acceptor" evidence="3">
    <location>
        <position position="145"/>
    </location>
</feature>
<dbReference type="Proteomes" id="UP001265746">
    <property type="component" value="Unassembled WGS sequence"/>
</dbReference>
<dbReference type="InterPro" id="IPR013785">
    <property type="entry name" value="Aldolase_TIM"/>
</dbReference>
<proteinExistence type="inferred from homology"/>
<reference evidence="5" key="1">
    <citation type="submission" date="2023-06" db="EMBL/GenBank/DDBJ databases">
        <authorList>
            <person name="Noh H."/>
        </authorList>
    </citation>
    <scope>NUCLEOTIDE SEQUENCE</scope>
    <source>
        <strain evidence="5">DUCC20226</strain>
    </source>
</reference>
<dbReference type="Pfam" id="PF00701">
    <property type="entry name" value="DHDPS"/>
    <property type="match status" value="1"/>
</dbReference>
<organism evidence="5 6">
    <name type="scientific">Phomopsis amygdali</name>
    <name type="common">Fusicoccum amygdali</name>
    <dbReference type="NCBI Taxonomy" id="1214568"/>
    <lineage>
        <taxon>Eukaryota</taxon>
        <taxon>Fungi</taxon>
        <taxon>Dikarya</taxon>
        <taxon>Ascomycota</taxon>
        <taxon>Pezizomycotina</taxon>
        <taxon>Sordariomycetes</taxon>
        <taxon>Sordariomycetidae</taxon>
        <taxon>Diaporthales</taxon>
        <taxon>Diaporthaceae</taxon>
        <taxon>Diaporthe</taxon>
    </lineage>
</organism>
<keyword evidence="6" id="KW-1185">Reference proteome</keyword>
<keyword evidence="1 2" id="KW-0456">Lyase</keyword>
<dbReference type="Gene3D" id="3.20.20.70">
    <property type="entry name" value="Aldolase class I"/>
    <property type="match status" value="1"/>
</dbReference>
<dbReference type="PRINTS" id="PR00146">
    <property type="entry name" value="DHPICSNTHASE"/>
</dbReference>
<accession>A0AAD9S134</accession>
<dbReference type="PANTHER" id="PTHR12128">
    <property type="entry name" value="DIHYDRODIPICOLINATE SYNTHASE"/>
    <property type="match status" value="1"/>
</dbReference>
<evidence type="ECO:0000256" key="2">
    <source>
        <dbReference type="PIRNR" id="PIRNR001365"/>
    </source>
</evidence>
<sequence length="311" mass="32934">MASTTKPSFGVYTPLVTFFNDDESIDIQSTKAHIQRMAEGGVTGLVLQGSNGEAPHVTHDERRTIVQTARTHLNQLGFPQVKLIVGCGAPSVRETLSYIAEAKEAGADFALVLPPAYWVAAMTPAVIEGFFSAVADDSDLPILIYNFPGVTSGIDISSDSVIRLAKKHPGKIVGVKLTCGNVGKLQRIGSALPRDTFSPFAGKSDFFLPALVAGSNGVIAALANVAPKTHVRLLQLYQDGDLKAAIELQSKLSHADWALSKVGVAGVKAVVSHFFSYGSGRGRRPLGLTTVSALSDDIVGPIKEVIDLEKQ</sequence>
<dbReference type="SMART" id="SM01130">
    <property type="entry name" value="DHDPS"/>
    <property type="match status" value="1"/>
</dbReference>
<name>A0AAD9S134_PHOAM</name>
<evidence type="ECO:0000313" key="6">
    <source>
        <dbReference type="Proteomes" id="UP001265746"/>
    </source>
</evidence>
<evidence type="ECO:0000256" key="4">
    <source>
        <dbReference type="PIRSR" id="PIRSR001365-2"/>
    </source>
</evidence>
<dbReference type="GO" id="GO:0008840">
    <property type="term" value="F:4-hydroxy-tetrahydrodipicolinate synthase activity"/>
    <property type="evidence" value="ECO:0007669"/>
    <property type="project" value="TreeGrafter"/>
</dbReference>
<dbReference type="AlphaFoldDB" id="A0AAD9S134"/>
<dbReference type="PANTHER" id="PTHR12128:SF66">
    <property type="entry name" value="4-HYDROXY-2-OXOGLUTARATE ALDOLASE, MITOCHONDRIAL"/>
    <property type="match status" value="1"/>
</dbReference>
<comment type="caution">
    <text evidence="5">The sequence shown here is derived from an EMBL/GenBank/DDBJ whole genome shotgun (WGS) entry which is preliminary data.</text>
</comment>
<dbReference type="InterPro" id="IPR002220">
    <property type="entry name" value="DapA-like"/>
</dbReference>
<dbReference type="EMBL" id="JAUJFL010000011">
    <property type="protein sequence ID" value="KAK2596339.1"/>
    <property type="molecule type" value="Genomic_DNA"/>
</dbReference>
<protein>
    <recommendedName>
        <fullName evidence="7">Dihydrodipicolinate synthase</fullName>
    </recommendedName>
</protein>
<evidence type="ECO:0000313" key="5">
    <source>
        <dbReference type="EMBL" id="KAK2596339.1"/>
    </source>
</evidence>
<dbReference type="CDD" id="cd00408">
    <property type="entry name" value="DHDPS-like"/>
    <property type="match status" value="1"/>
</dbReference>
<evidence type="ECO:0008006" key="7">
    <source>
        <dbReference type="Google" id="ProtNLM"/>
    </source>
</evidence>
<gene>
    <name evidence="5" type="ORF">N8I77_013235</name>
</gene>
<evidence type="ECO:0000256" key="1">
    <source>
        <dbReference type="ARBA" id="ARBA00023239"/>
    </source>
</evidence>
<dbReference type="SUPFAM" id="SSF51569">
    <property type="entry name" value="Aldolase"/>
    <property type="match status" value="1"/>
</dbReference>
<comment type="similarity">
    <text evidence="2">Belongs to the DapA family.</text>
</comment>